<dbReference type="GeneID" id="31365025"/>
<dbReference type="InterPro" id="IPR008906">
    <property type="entry name" value="HATC_C_dom"/>
</dbReference>
<evidence type="ECO:0000256" key="8">
    <source>
        <dbReference type="ARBA" id="ARBA00023136"/>
    </source>
</evidence>
<dbReference type="Pfam" id="PF05699">
    <property type="entry name" value="Dimer_Tnp_hAT"/>
    <property type="match status" value="1"/>
</dbReference>
<protein>
    <submittedName>
        <fullName evidence="12">Amino acid/polyamine transporter I</fullName>
    </submittedName>
</protein>
<dbReference type="AlphaFoldDB" id="D3BND8"/>
<keyword evidence="5" id="KW-0863">Zinc-finger</keyword>
<name>D3BND8_HETP5</name>
<reference evidence="12 13" key="1">
    <citation type="journal article" date="2011" name="Genome Res.">
        <title>Phylogeny-wide analysis of social amoeba genomes highlights ancient origins for complex intercellular communication.</title>
        <authorList>
            <person name="Heidel A.J."/>
            <person name="Lawal H.M."/>
            <person name="Felder M."/>
            <person name="Schilde C."/>
            <person name="Helps N.R."/>
            <person name="Tunggal B."/>
            <person name="Rivero F."/>
            <person name="John U."/>
            <person name="Schleicher M."/>
            <person name="Eichinger L."/>
            <person name="Platzer M."/>
            <person name="Noegel A.A."/>
            <person name="Schaap P."/>
            <person name="Gloeckner G."/>
        </authorList>
    </citation>
    <scope>NUCLEOTIDE SEQUENCE [LARGE SCALE GENOMIC DNA]</scope>
    <source>
        <strain evidence="13">ATCC 26659 / Pp 5 / PN500</strain>
    </source>
</reference>
<dbReference type="Proteomes" id="UP000001396">
    <property type="component" value="Unassembled WGS sequence"/>
</dbReference>
<evidence type="ECO:0000256" key="4">
    <source>
        <dbReference type="ARBA" id="ARBA00022723"/>
    </source>
</evidence>
<dbReference type="Pfam" id="PF13520">
    <property type="entry name" value="AA_permease_2"/>
    <property type="match status" value="1"/>
</dbReference>
<comment type="subcellular location">
    <subcellularLocation>
        <location evidence="2">Membrane</location>
        <topology evidence="2">Multi-pass membrane protein</topology>
    </subcellularLocation>
    <subcellularLocation>
        <location evidence="1">Nucleus</location>
    </subcellularLocation>
</comment>
<proteinExistence type="predicted"/>
<dbReference type="EMBL" id="ADBJ01000044">
    <property type="protein sequence ID" value="EFA76798.1"/>
    <property type="molecule type" value="Genomic_DNA"/>
</dbReference>
<dbReference type="GO" id="GO:0005634">
    <property type="term" value="C:nucleus"/>
    <property type="evidence" value="ECO:0007669"/>
    <property type="project" value="UniProtKB-SubCell"/>
</dbReference>
<evidence type="ECO:0000256" key="2">
    <source>
        <dbReference type="ARBA" id="ARBA00004141"/>
    </source>
</evidence>
<sequence>MFSNTNFDHKFGICAMGSYKMSEKYHPYSSSDKEIKKRSNKYNSSIYEHFFKFIDSNDKNLIKMKYVRLSCHKESEIDWSYVAEQKRKKAETLALAISKPFSQGVSEELLIDLVIKKNLPFNLTEDERFKNFISSLRPEFNLVGGDTIKNRIIKRYDDQVVQLREYFKTMDSKISFCFDIWSVKDISFLGVTGHWIDSQFKARKCLLGMESLKSDKTEKFDISKKIMCTTSDNCSNNHTTVENIVKNQDPSNDYKGFQGGHILCLNHVINLGDKSTKYLFDKIHSYGSNLRNSSNQTDAFFGIFEILKTEKKDRLKPKVLNPIRWSSAFQMTSRFIRIKDAVDYDIKYKITKHDIHLTTDEWDIIKQINKFLDGVDFITLALQGADVNLSCSLPVYGRLLDIGEEWKTNKILKTAAEAFWKEIDGYYTTLDYGIEPFYISTFLAPFTKLEVFKSEFWKDYWNNINNSIESIYTKYGGTKGNKTSIESVKPEMDRMKFILSTQKIIIVEQNENELSKYKNLPTTFSNDSLQYWKENQIEFPVLSRIARDYLAIQCTSTPAEIEFRYSSDMLTKNRWSLGKTVIKSQKKQFILRMKIIIDLTKENKYTEEIIDLTYEINNNSNNNNINNNIIHINQFQLNLKRNLMIYITDLEDYIFNKILENKKNKFSTLITYFTFSRLTSRFECNLCECFTISLSNKKVGHCATSHINANSNLFSEYWYEVNSPIDIFARKYVGRWFAVLIDIAGISTTFNVATVSFNNMYRILYSIGKANLHPSFNILARTNPRFKTPVVSIIFFTLTQFIFMAIIGAIFGFVKTKGSWEAYGYLSYIGTLPLIIVFIITNIAVIPYMKNKHPEDYSVLYHMALPIFSAVLFIIVLFGNFYPTYPEPPYTYLLIFLAAAMGFGIVLGLALKTKRGLFENMLYMIQSGGEESITEKNNNIQ</sequence>
<evidence type="ECO:0000313" key="13">
    <source>
        <dbReference type="Proteomes" id="UP000001396"/>
    </source>
</evidence>
<dbReference type="InterPro" id="IPR002293">
    <property type="entry name" value="AA/rel_permease1"/>
</dbReference>
<evidence type="ECO:0000256" key="5">
    <source>
        <dbReference type="ARBA" id="ARBA00022771"/>
    </source>
</evidence>
<feature type="transmembrane region" description="Helical" evidence="10">
    <location>
        <begin position="790"/>
        <end position="813"/>
    </location>
</feature>
<keyword evidence="6" id="KW-0862">Zinc</keyword>
<organism evidence="12 13">
    <name type="scientific">Heterostelium pallidum (strain ATCC 26659 / Pp 5 / PN500)</name>
    <name type="common">Cellular slime mold</name>
    <name type="synonym">Polysphondylium pallidum</name>
    <dbReference type="NCBI Taxonomy" id="670386"/>
    <lineage>
        <taxon>Eukaryota</taxon>
        <taxon>Amoebozoa</taxon>
        <taxon>Evosea</taxon>
        <taxon>Eumycetozoa</taxon>
        <taxon>Dictyostelia</taxon>
        <taxon>Acytosteliales</taxon>
        <taxon>Acytosteliaceae</taxon>
        <taxon>Heterostelium</taxon>
    </lineage>
</organism>
<dbReference type="InParanoid" id="D3BND8"/>
<evidence type="ECO:0000259" key="11">
    <source>
        <dbReference type="Pfam" id="PF05699"/>
    </source>
</evidence>
<comment type="caution">
    <text evidence="12">The sequence shown here is derived from an EMBL/GenBank/DDBJ whole genome shotgun (WGS) entry which is preliminary data.</text>
</comment>
<feature type="transmembrane region" description="Helical" evidence="10">
    <location>
        <begin position="859"/>
        <end position="878"/>
    </location>
</feature>
<accession>D3BND8</accession>
<dbReference type="PANTHER" id="PTHR46481:SF10">
    <property type="entry name" value="ZINC FINGER BED DOMAIN-CONTAINING PROTEIN 39"/>
    <property type="match status" value="1"/>
</dbReference>
<keyword evidence="4" id="KW-0479">Metal-binding</keyword>
<evidence type="ECO:0000256" key="6">
    <source>
        <dbReference type="ARBA" id="ARBA00022833"/>
    </source>
</evidence>
<dbReference type="InterPro" id="IPR052035">
    <property type="entry name" value="ZnF_BED_domain_contain"/>
</dbReference>
<keyword evidence="9" id="KW-0539">Nucleus</keyword>
<gene>
    <name evidence="12" type="ORF">PPL_09550</name>
</gene>
<feature type="transmembrane region" description="Helical" evidence="10">
    <location>
        <begin position="825"/>
        <end position="847"/>
    </location>
</feature>
<dbReference type="GO" id="GO:0016020">
    <property type="term" value="C:membrane"/>
    <property type="evidence" value="ECO:0007669"/>
    <property type="project" value="UniProtKB-SubCell"/>
</dbReference>
<evidence type="ECO:0000256" key="9">
    <source>
        <dbReference type="ARBA" id="ARBA00023242"/>
    </source>
</evidence>
<evidence type="ECO:0000256" key="10">
    <source>
        <dbReference type="SAM" id="Phobius"/>
    </source>
</evidence>
<keyword evidence="13" id="KW-1185">Reference proteome</keyword>
<dbReference type="GO" id="GO:0046983">
    <property type="term" value="F:protein dimerization activity"/>
    <property type="evidence" value="ECO:0007669"/>
    <property type="project" value="InterPro"/>
</dbReference>
<dbReference type="SUPFAM" id="SSF140996">
    <property type="entry name" value="Hermes dimerisation domain"/>
    <property type="match status" value="1"/>
</dbReference>
<keyword evidence="8 10" id="KW-0472">Membrane</keyword>
<dbReference type="GO" id="GO:0008270">
    <property type="term" value="F:zinc ion binding"/>
    <property type="evidence" value="ECO:0007669"/>
    <property type="project" value="UniProtKB-KW"/>
</dbReference>
<keyword evidence="7 10" id="KW-1133">Transmembrane helix</keyword>
<feature type="transmembrane region" description="Helical" evidence="10">
    <location>
        <begin position="890"/>
        <end position="911"/>
    </location>
</feature>
<dbReference type="RefSeq" id="XP_020428930.1">
    <property type="nucleotide sequence ID" value="XM_020580343.1"/>
</dbReference>
<evidence type="ECO:0000256" key="7">
    <source>
        <dbReference type="ARBA" id="ARBA00022989"/>
    </source>
</evidence>
<dbReference type="InterPro" id="IPR012337">
    <property type="entry name" value="RNaseH-like_sf"/>
</dbReference>
<dbReference type="SUPFAM" id="SSF53098">
    <property type="entry name" value="Ribonuclease H-like"/>
    <property type="match status" value="1"/>
</dbReference>
<feature type="transmembrane region" description="Helical" evidence="10">
    <location>
        <begin position="736"/>
        <end position="757"/>
    </location>
</feature>
<dbReference type="PANTHER" id="PTHR46481">
    <property type="entry name" value="ZINC FINGER BED DOMAIN-CONTAINING PROTEIN 4"/>
    <property type="match status" value="1"/>
</dbReference>
<feature type="domain" description="HAT C-terminal dimerisation" evidence="11">
    <location>
        <begin position="514"/>
        <end position="580"/>
    </location>
</feature>
<evidence type="ECO:0000256" key="1">
    <source>
        <dbReference type="ARBA" id="ARBA00004123"/>
    </source>
</evidence>
<dbReference type="Gene3D" id="1.20.1740.10">
    <property type="entry name" value="Amino acid/polyamine transporter I"/>
    <property type="match status" value="1"/>
</dbReference>
<evidence type="ECO:0000313" key="12">
    <source>
        <dbReference type="EMBL" id="EFA76798.1"/>
    </source>
</evidence>
<evidence type="ECO:0000256" key="3">
    <source>
        <dbReference type="ARBA" id="ARBA00022692"/>
    </source>
</evidence>
<keyword evidence="3 10" id="KW-0812">Transmembrane</keyword>
<dbReference type="GO" id="GO:0022857">
    <property type="term" value="F:transmembrane transporter activity"/>
    <property type="evidence" value="ECO:0007669"/>
    <property type="project" value="InterPro"/>
</dbReference>